<dbReference type="AlphaFoldDB" id="Q0URY4"/>
<proteinExistence type="predicted"/>
<feature type="region of interest" description="Disordered" evidence="1">
    <location>
        <begin position="34"/>
        <end position="70"/>
    </location>
</feature>
<accession>Q0URY4</accession>
<sequence length="166" mass="18163">MLAVLGVKVLLNPFVIPYSATWFMMRVITWSSTQDNASSHKTMPDNNKGRREEHATSNLDPQAGYLPDTSSGDPEFDAMFAEELIEVYVKRGTGDFETAEQLEASIDREATHHILLASVSAEPKFSATGYSSRGPIETANGAKAVEPAPGSGRDPTDRAWMTLRTE</sequence>
<dbReference type="GeneID" id="5972761"/>
<evidence type="ECO:0000313" key="2">
    <source>
        <dbReference type="EMBL" id="EAT86544.1"/>
    </source>
</evidence>
<organism evidence="2 3">
    <name type="scientific">Phaeosphaeria nodorum (strain SN15 / ATCC MYA-4574 / FGSC 10173)</name>
    <name type="common">Glume blotch fungus</name>
    <name type="synonym">Parastagonospora nodorum</name>
    <dbReference type="NCBI Taxonomy" id="321614"/>
    <lineage>
        <taxon>Eukaryota</taxon>
        <taxon>Fungi</taxon>
        <taxon>Dikarya</taxon>
        <taxon>Ascomycota</taxon>
        <taxon>Pezizomycotina</taxon>
        <taxon>Dothideomycetes</taxon>
        <taxon>Pleosporomycetidae</taxon>
        <taxon>Pleosporales</taxon>
        <taxon>Pleosporineae</taxon>
        <taxon>Phaeosphaeriaceae</taxon>
        <taxon>Parastagonospora</taxon>
    </lineage>
</organism>
<reference evidence="3" key="1">
    <citation type="journal article" date="2007" name="Plant Cell">
        <title>Dothideomycete-plant interactions illuminated by genome sequencing and EST analysis of the wheat pathogen Stagonospora nodorum.</title>
        <authorList>
            <person name="Hane J.K."/>
            <person name="Lowe R.G."/>
            <person name="Solomon P.S."/>
            <person name="Tan K.C."/>
            <person name="Schoch C.L."/>
            <person name="Spatafora J.W."/>
            <person name="Crous P.W."/>
            <person name="Kodira C."/>
            <person name="Birren B.W."/>
            <person name="Galagan J.E."/>
            <person name="Torriani S.F."/>
            <person name="McDonald B.A."/>
            <person name="Oliver R.P."/>
        </authorList>
    </citation>
    <scope>NUCLEOTIDE SEQUENCE [LARGE SCALE GENOMIC DNA]</scope>
    <source>
        <strain evidence="3">SN15 / ATCC MYA-4574 / FGSC 10173</strain>
    </source>
</reference>
<evidence type="ECO:0000313" key="3">
    <source>
        <dbReference type="Proteomes" id="UP000001055"/>
    </source>
</evidence>
<name>Q0URY4_PHANO</name>
<dbReference type="EMBL" id="CH445332">
    <property type="protein sequence ID" value="EAT86544.1"/>
    <property type="molecule type" value="Genomic_DNA"/>
</dbReference>
<feature type="compositionally biased region" description="Polar residues" evidence="1">
    <location>
        <begin position="34"/>
        <end position="45"/>
    </location>
</feature>
<gene>
    <name evidence="2" type="ORF">SNOG_05480</name>
</gene>
<dbReference type="InParanoid" id="Q0URY4"/>
<dbReference type="RefSeq" id="XP_001795884.1">
    <property type="nucleotide sequence ID" value="XM_001795832.1"/>
</dbReference>
<dbReference type="KEGG" id="pno:SNOG_05480"/>
<dbReference type="Proteomes" id="UP000001055">
    <property type="component" value="Unassembled WGS sequence"/>
</dbReference>
<evidence type="ECO:0000256" key="1">
    <source>
        <dbReference type="SAM" id="MobiDB-lite"/>
    </source>
</evidence>
<protein>
    <submittedName>
        <fullName evidence="2">Uncharacterized protein</fullName>
    </submittedName>
</protein>
<dbReference type="VEuPathDB" id="FungiDB:JI435_054800"/>
<feature type="region of interest" description="Disordered" evidence="1">
    <location>
        <begin position="126"/>
        <end position="166"/>
    </location>
</feature>